<dbReference type="EMBL" id="CP113517">
    <property type="protein sequence ID" value="WAR46376.1"/>
    <property type="molecule type" value="Genomic_DNA"/>
</dbReference>
<comment type="similarity">
    <text evidence="2">Belongs to the bacterial secretin family.</text>
</comment>
<name>A0ABY7GPF8_9GAMM</name>
<dbReference type="Pfam" id="PF00263">
    <property type="entry name" value="Secretin"/>
    <property type="match status" value="1"/>
</dbReference>
<dbReference type="InterPro" id="IPR004846">
    <property type="entry name" value="T2SS/T3SS_dom"/>
</dbReference>
<organism evidence="6 7">
    <name type="scientific">Methylomonas rapida</name>
    <dbReference type="NCBI Taxonomy" id="2963939"/>
    <lineage>
        <taxon>Bacteria</taxon>
        <taxon>Pseudomonadati</taxon>
        <taxon>Pseudomonadota</taxon>
        <taxon>Gammaproteobacteria</taxon>
        <taxon>Methylococcales</taxon>
        <taxon>Methylococcaceae</taxon>
        <taxon>Methylomonas</taxon>
    </lineage>
</organism>
<gene>
    <name evidence="6" type="ORF">NM686_007625</name>
</gene>
<dbReference type="InterPro" id="IPR038591">
    <property type="entry name" value="NolW-like_sf"/>
</dbReference>
<keyword evidence="7" id="KW-1185">Reference proteome</keyword>
<evidence type="ECO:0000259" key="4">
    <source>
        <dbReference type="Pfam" id="PF00263"/>
    </source>
</evidence>
<feature type="domain" description="NolW-like" evidence="5">
    <location>
        <begin position="47"/>
        <end position="103"/>
    </location>
</feature>
<dbReference type="Proteomes" id="UP001162780">
    <property type="component" value="Chromosome"/>
</dbReference>
<proteinExistence type="inferred from homology"/>
<keyword evidence="3" id="KW-0813">Transport</keyword>
<protein>
    <submittedName>
        <fullName evidence="6">Type II and III secretion system protein</fullName>
    </submittedName>
</protein>
<dbReference type="Pfam" id="PF03958">
    <property type="entry name" value="Secretin_N"/>
    <property type="match status" value="1"/>
</dbReference>
<dbReference type="RefSeq" id="WP_255187277.1">
    <property type="nucleotide sequence ID" value="NZ_CP113517.1"/>
</dbReference>
<sequence length="284" mass="31344">MKSKGSIRRSQAWIGRWIGPGAPWGLIAGLGLVWLQVVAAQETVMDMIPLRNRPAAEIQPLLMPLLEANEVVTGNGFDLIVKASPARLQEIGQLIQQLDKPQRNLLVSVLQSSYKTAEQLNAEAAIAVYPNAIRMQGMAGDTRDAGEQRAMQQLRTLEGQPARIEIGQLRPYEYVTIYDSGFGYPGVASSTQFQQASTGFAVIPRLQANDEVMLDIAPWAERFRHGGRIDSQSAHTSVRARLGEWIEIGGIAERQQADQRGLSAWNYSTQNRATRILVKIDLAN</sequence>
<evidence type="ECO:0000313" key="7">
    <source>
        <dbReference type="Proteomes" id="UP001162780"/>
    </source>
</evidence>
<feature type="domain" description="Type II/III secretion system secretin-like" evidence="4">
    <location>
        <begin position="150"/>
        <end position="259"/>
    </location>
</feature>
<evidence type="ECO:0000256" key="3">
    <source>
        <dbReference type="RuleBase" id="RU004004"/>
    </source>
</evidence>
<dbReference type="InterPro" id="IPR005644">
    <property type="entry name" value="NolW-like"/>
</dbReference>
<keyword evidence="1" id="KW-0732">Signal</keyword>
<reference evidence="6" key="1">
    <citation type="submission" date="2022-11" db="EMBL/GenBank/DDBJ databases">
        <title>Methylomonas rapida sp. nov., Carotenoid-Producing Obligate Methanotrophs with High Growth Characteristics and Biotechnological Potential.</title>
        <authorList>
            <person name="Tikhonova E.N."/>
            <person name="Suleimanov R.Z."/>
            <person name="Miroshnikov K."/>
            <person name="Oshkin I.Y."/>
            <person name="Belova S.E."/>
            <person name="Danilova O.V."/>
            <person name="Ashikhmin A."/>
            <person name="Konopkin A."/>
            <person name="But S.Y."/>
            <person name="Khmelenina V.N."/>
            <person name="Kuznetsov N."/>
            <person name="Pimenov N.V."/>
            <person name="Dedysh S.N."/>
        </authorList>
    </citation>
    <scope>NUCLEOTIDE SEQUENCE</scope>
    <source>
        <strain evidence="6">MP1</strain>
    </source>
</reference>
<evidence type="ECO:0000313" key="6">
    <source>
        <dbReference type="EMBL" id="WAR46376.1"/>
    </source>
</evidence>
<comment type="subcellular location">
    <subcellularLocation>
        <location evidence="3">Cell outer membrane</location>
    </subcellularLocation>
</comment>
<evidence type="ECO:0000256" key="2">
    <source>
        <dbReference type="RuleBase" id="RU004003"/>
    </source>
</evidence>
<accession>A0ABY7GPF8</accession>
<evidence type="ECO:0000256" key="1">
    <source>
        <dbReference type="ARBA" id="ARBA00022729"/>
    </source>
</evidence>
<evidence type="ECO:0000259" key="5">
    <source>
        <dbReference type="Pfam" id="PF03958"/>
    </source>
</evidence>
<dbReference type="Gene3D" id="3.30.1370.120">
    <property type="match status" value="1"/>
</dbReference>